<dbReference type="Pfam" id="PF13086">
    <property type="entry name" value="AAA_11"/>
    <property type="match status" value="1"/>
</dbReference>
<gene>
    <name evidence="2" type="ORF">GCM10023211_04870</name>
</gene>
<name>A0ABP9N061_9GAMM</name>
<reference evidence="3" key="1">
    <citation type="journal article" date="2019" name="Int. J. Syst. Evol. Microbiol.">
        <title>The Global Catalogue of Microorganisms (GCM) 10K type strain sequencing project: providing services to taxonomists for standard genome sequencing and annotation.</title>
        <authorList>
            <consortium name="The Broad Institute Genomics Platform"/>
            <consortium name="The Broad Institute Genome Sequencing Center for Infectious Disease"/>
            <person name="Wu L."/>
            <person name="Ma J."/>
        </authorList>
    </citation>
    <scope>NUCLEOTIDE SEQUENCE [LARGE SCALE GENOMIC DNA]</scope>
    <source>
        <strain evidence="3">JCM 18050</strain>
    </source>
</reference>
<dbReference type="CDD" id="cd18808">
    <property type="entry name" value="SF1_C_Upf1"/>
    <property type="match status" value="1"/>
</dbReference>
<dbReference type="PROSITE" id="PS50011">
    <property type="entry name" value="PROTEIN_KINASE_DOM"/>
    <property type="match status" value="1"/>
</dbReference>
<feature type="domain" description="Protein kinase" evidence="1">
    <location>
        <begin position="122"/>
        <end position="364"/>
    </location>
</feature>
<dbReference type="EMBL" id="BAABHY010000001">
    <property type="protein sequence ID" value="GAA5105775.1"/>
    <property type="molecule type" value="Genomic_DNA"/>
</dbReference>
<dbReference type="Pfam" id="PF18741">
    <property type="entry name" value="MTES_1575"/>
    <property type="match status" value="1"/>
</dbReference>
<dbReference type="InterPro" id="IPR027417">
    <property type="entry name" value="P-loop_NTPase"/>
</dbReference>
<dbReference type="Gene3D" id="1.10.510.10">
    <property type="entry name" value="Transferase(Phosphotransferase) domain 1"/>
    <property type="match status" value="1"/>
</dbReference>
<dbReference type="Pfam" id="PF13087">
    <property type="entry name" value="AAA_12"/>
    <property type="match status" value="1"/>
</dbReference>
<sequence>MSMMRFCPNCQTERSLYEIFCEGQHNGHQCGWDLSREAIRETGWRPALIITAEQLPSIPNDCTGLTCRNGHPIEAGDLICLTCGEDVAAVAEHLPTSTSTSDDSIHCAQSAPNPSETSVNDWRLLQKIAESDDVFTRYHVEHRTLLTHATLTLYAVDREPNSDIYDVLRTLPREHVPEIIESGRWQGQAYVVTERLSHGSLADAGIIMTDIPTIKHVVSELGSALNCFAQAGLRLCDLRPETLLVRTNQPLDLVVTDFGSARLSEFDLDIISPLTSSYYMAPETVVGGVSMSSDWWSLGMILLEQLTDGTCFQHVNQQAFMIHILTNGVVIPDHLDSDIQLLLRGLLTKNHHQRWQWLDVQAWLKGEMVASPTSRVIEQEVLDGVAIELNRRFYRKPEHFALAAAEHAHWQAATELLLNGSLLTWLTQIEYDISKMNHIRFVIQQDSLPNNAKLMLALKVLNQDMPLVWEGEIVSSPWLLKYPIEGYQLISGMVPAFLRQLNTESWLWQLHERIAIVFKRAKNIEIELVDDFVKIHLLSTSRTQLLAQWQERWQLFPDAIHPGVLSLMERTIISDEDLIILLSCPLSLFRSADNVLLDINQQVKDLNILAFSAESLPKLILQPRVALYKELNERIIGFAKTGYDEINQWVEQYRLEKRLPLNRLLLLLGIEKQQWRQPEEYQYITQIMDYFSKKVATAIMLGPLVRMRLGPLSSRVDLSSLGTETKPSDVLLNHLLTRNVKPCRVDPMVFSNNSPLNRRMVNLQNQCRSDFRDSGVNGLYMGFPFLYYKESHVNRLPRIAPVFLWPLNINSELGATQNTTLAFDNQREEVRINPALEHMLGKSLFTRLSNKLDELMIRSTLHQHDVMDMLSDMGLVLNHQLIPLPENTEIESGKLFFDCVAVIFNVNFVGQVIGEDLRFLKQLSPTGTGLETAMRLNTATENLAIVDKPPEHQRFLTVASDPSQENAIFKARQAPGLLIEGPPGTGKSQTIVNMVADAIGRNKTLLIVCQKKAALDVVYKRLVAEKLASRSLMINAINTDRQAIISSVREQVVAILKGHNEPIDMLVRAREQQANFVSSLEQRLDEVYQSVHHQDNQIGLNYRQLISELIYLSRDELPFSAPQLRQSLQDLNLHQLMLLENECAPLIRYWLPAYYENNPLIHLSLFSHDTATINDFLKTFNDFLETEKSRVEILALHQSRFDFDEPTPYKAWIKTYAQDLLAITEPVRGRLNKWLSLFNSDRGAQILHQLNQVLEQQQTIRHHVWHDISPTLIRFTPQHLQQLILYTQVANSARSWLSILNVKRKLYCYRVKRTLNELGYHFDAQTLNRFLQALQLEQQYRPIRDALNSLYQHLDLPPYPAEMGHSIGDDIRLRIAQLQDVQQWAVKLSTSPAHDDIEQAVLNSTQAVNTLLQDFDVAFVRYEAKVKSINSLITIKSYLNSDIYEAANLAICHHQSTPLDILMIQQHLSEVYHYQYFRVRSRHLSSEAMTLLMHLRTYHNELEKMPEHQLEQSFRQVLNFEARLSWKSKLEQETPALLADNQEHEQYIAELLEADKGMRHLNRQFLNNNIDRSALASLGEWEAITRLTGQRALRLREFINRGIGLGLMSVRPVWLMTPDVASQVLPLKAGLFDVVIYDEASQMPVEYALPTLYRAKTIIVSGDEKQMPPTSFFSSQIQMDEEESPDLKLSYEEISEKEQKEQENLWNQREIIDCPDLLQLGRSVLPSTTLQVHYRSNYRELIHFSNVAFYAKRLNVPVRHSKETLQLIKPIELIQINGIYKDQSNLEEAQCVIEQISTLWQVDASKRPTIGVVTFNKKQAELISTLIHQRIAEDEMFKQTYIEEINRQDSGEDMSFFIKNVENVQGDERDIIIFSTTFGRNESGTFRRHFGVLGQQGGERRLNVAITRAKHRVMIISSMPIDAISDMLETQRPPQSPRDYLQSYLEYARTLTHALWQQNKELLNRFHSIETQSPLQANQGRDGFLNDVAKFLDTLNISYDQLSTNDVFSLDFAIKDPQTNLYILGIECDPPHHPLLANARSREIWRINVLKRSLPDIFRISSASWFSHKDQIQQTLKQLIDKLNNKE</sequence>
<dbReference type="InterPro" id="IPR011009">
    <property type="entry name" value="Kinase-like_dom_sf"/>
</dbReference>
<dbReference type="InterPro" id="IPR049468">
    <property type="entry name" value="Restrct_endonuc-II-like_dom"/>
</dbReference>
<dbReference type="InterPro" id="IPR047187">
    <property type="entry name" value="SF1_C_Upf1"/>
</dbReference>
<dbReference type="InterPro" id="IPR025103">
    <property type="entry name" value="DUF4011"/>
</dbReference>
<evidence type="ECO:0000259" key="1">
    <source>
        <dbReference type="PROSITE" id="PS50011"/>
    </source>
</evidence>
<dbReference type="InterPro" id="IPR000719">
    <property type="entry name" value="Prot_kinase_dom"/>
</dbReference>
<proteinExistence type="predicted"/>
<dbReference type="SUPFAM" id="SSF56112">
    <property type="entry name" value="Protein kinase-like (PK-like)"/>
    <property type="match status" value="1"/>
</dbReference>
<organism evidence="2 3">
    <name type="scientific">Orbus sasakiae</name>
    <dbReference type="NCBI Taxonomy" id="1078475"/>
    <lineage>
        <taxon>Bacteria</taxon>
        <taxon>Pseudomonadati</taxon>
        <taxon>Pseudomonadota</taxon>
        <taxon>Gammaproteobacteria</taxon>
        <taxon>Orbales</taxon>
        <taxon>Orbaceae</taxon>
        <taxon>Orbus</taxon>
    </lineage>
</organism>
<dbReference type="Pfam" id="PF00069">
    <property type="entry name" value="Pkinase"/>
    <property type="match status" value="1"/>
</dbReference>
<evidence type="ECO:0000313" key="3">
    <source>
        <dbReference type="Proteomes" id="UP001500171"/>
    </source>
</evidence>
<dbReference type="InterPro" id="IPR045055">
    <property type="entry name" value="DNA2/NAM7-like"/>
</dbReference>
<dbReference type="Pfam" id="PF13195">
    <property type="entry name" value="DUF4011"/>
    <property type="match status" value="1"/>
</dbReference>
<dbReference type="PANTHER" id="PTHR10887">
    <property type="entry name" value="DNA2/NAM7 HELICASE FAMILY"/>
    <property type="match status" value="1"/>
</dbReference>
<dbReference type="SUPFAM" id="SSF52540">
    <property type="entry name" value="P-loop containing nucleoside triphosphate hydrolases"/>
    <property type="match status" value="2"/>
</dbReference>
<dbReference type="PANTHER" id="PTHR10887:SF495">
    <property type="entry name" value="HELICASE SENATAXIN ISOFORM X1-RELATED"/>
    <property type="match status" value="1"/>
</dbReference>
<dbReference type="InterPro" id="IPR041677">
    <property type="entry name" value="DNA2/NAM7_AAA_11"/>
</dbReference>
<dbReference type="Proteomes" id="UP001500171">
    <property type="component" value="Unassembled WGS sequence"/>
</dbReference>
<comment type="caution">
    <text evidence="2">The sequence shown here is derived from an EMBL/GenBank/DDBJ whole genome shotgun (WGS) entry which is preliminary data.</text>
</comment>
<dbReference type="SMART" id="SM00220">
    <property type="entry name" value="S_TKc"/>
    <property type="match status" value="1"/>
</dbReference>
<protein>
    <recommendedName>
        <fullName evidence="1">Protein kinase domain-containing protein</fullName>
    </recommendedName>
</protein>
<dbReference type="Gene3D" id="3.40.50.300">
    <property type="entry name" value="P-loop containing nucleotide triphosphate hydrolases"/>
    <property type="match status" value="3"/>
</dbReference>
<keyword evidence="3" id="KW-1185">Reference proteome</keyword>
<evidence type="ECO:0000313" key="2">
    <source>
        <dbReference type="EMBL" id="GAA5105775.1"/>
    </source>
</evidence>
<dbReference type="RefSeq" id="WP_345488442.1">
    <property type="nucleotide sequence ID" value="NZ_BAABHY010000001.1"/>
</dbReference>
<dbReference type="InterPro" id="IPR041679">
    <property type="entry name" value="DNA2/NAM7-like_C"/>
</dbReference>
<accession>A0ABP9N061</accession>